<proteinExistence type="predicted"/>
<comment type="caution">
    <text evidence="1">The sequence shown here is derived from an EMBL/GenBank/DDBJ whole genome shotgun (WGS) entry which is preliminary data.</text>
</comment>
<sequence>MEIIGRDSESALLVGPGQIFIRSPASMGFVMHAEAKDEGQAFEALMQAKTNPYENLEQLRVFATDYEGTRWNCGWVNVQLGEITLSRWRLSGEIQVIMTIVSGFGVARDAGVEVIYDTKLPLPQPPLRKHGDPALAKNETRDTVTVEEVTLQFFDSSNGTRTLGVAGISSSFSHPYAENWISEPFNILLGQLSYPRLVARNMGNGTAQVSLRVVPEHTANQAISSIVSESRRADHKRFGDLYGAMLSVVIHSQDGSGHPNFELNPLTHYYQELAQATTGSNWVLCMTLASIIEGVANLMYPVKDRVSDIDVGKVESLKSHIEEWKEDTHLRQRMLDSLARTKTNGVIQSLRGLCKSGVLDNAHLKTWQTVRNQVMHGKLVSPWSTQELELQLKNLVHLVHGLSEAYIRHSSTKNQKPVHDG</sequence>
<accession>A0A261WND1</accession>
<dbReference type="Proteomes" id="UP000217163">
    <property type="component" value="Unassembled WGS sequence"/>
</dbReference>
<reference evidence="2" key="1">
    <citation type="journal article" date="2016" name="Sci. Rep.">
        <title>Genome analysis of the kiwifruit canker pathogen Pseudomonas syringae pv. actinidiae biovar 5.</title>
        <authorList>
            <person name="Fujikawa T."/>
            <person name="Sawada H."/>
        </authorList>
    </citation>
    <scope>NUCLEOTIDE SEQUENCE [LARGE SCALE GENOMIC DNA]</scope>
    <source>
        <strain evidence="2">MAFF 212061</strain>
    </source>
</reference>
<dbReference type="AlphaFoldDB" id="A0A261WND1"/>
<name>A0A261WND1_9PSED</name>
<protein>
    <recommendedName>
        <fullName evidence="3">Apea-like HEPN domain-containing protein</fullName>
    </recommendedName>
</protein>
<gene>
    <name evidence="1" type="ORF">CFN58_02320</name>
</gene>
<dbReference type="EMBL" id="NKQU01000033">
    <property type="protein sequence ID" value="OZI87678.1"/>
    <property type="molecule type" value="Genomic_DNA"/>
</dbReference>
<organism evidence="1 2">
    <name type="scientific">Pseudomonas avellanae</name>
    <dbReference type="NCBI Taxonomy" id="46257"/>
    <lineage>
        <taxon>Bacteria</taxon>
        <taxon>Pseudomonadati</taxon>
        <taxon>Pseudomonadota</taxon>
        <taxon>Gammaproteobacteria</taxon>
        <taxon>Pseudomonadales</taxon>
        <taxon>Pseudomonadaceae</taxon>
        <taxon>Pseudomonas</taxon>
    </lineage>
</organism>
<evidence type="ECO:0008006" key="3">
    <source>
        <dbReference type="Google" id="ProtNLM"/>
    </source>
</evidence>
<evidence type="ECO:0000313" key="1">
    <source>
        <dbReference type="EMBL" id="OZI87678.1"/>
    </source>
</evidence>
<evidence type="ECO:0000313" key="2">
    <source>
        <dbReference type="Proteomes" id="UP000217163"/>
    </source>
</evidence>